<evidence type="ECO:0000313" key="3">
    <source>
        <dbReference type="Proteomes" id="UP000183376"/>
    </source>
</evidence>
<proteinExistence type="predicted"/>
<protein>
    <recommendedName>
        <fullName evidence="4">DUF3558 domain-containing protein</fullName>
    </recommendedName>
</protein>
<evidence type="ECO:0000313" key="2">
    <source>
        <dbReference type="EMBL" id="SDM32209.1"/>
    </source>
</evidence>
<reference evidence="2 3" key="1">
    <citation type="submission" date="2016-10" db="EMBL/GenBank/DDBJ databases">
        <authorList>
            <person name="de Groot N.N."/>
        </authorList>
    </citation>
    <scope>NUCLEOTIDE SEQUENCE [LARGE SCALE GENOMIC DNA]</scope>
    <source>
        <strain evidence="2 3">DSM 44149</strain>
    </source>
</reference>
<accession>A0A1G9S9R1</accession>
<name>A0A1G9S9R1_ALLAB</name>
<feature type="signal peptide" evidence="1">
    <location>
        <begin position="1"/>
        <end position="19"/>
    </location>
</feature>
<dbReference type="EMBL" id="LT629701">
    <property type="protein sequence ID" value="SDM32209.1"/>
    <property type="molecule type" value="Genomic_DNA"/>
</dbReference>
<gene>
    <name evidence="2" type="ORF">SAMN04489726_0998</name>
</gene>
<dbReference type="eggNOG" id="ENOG5030S9W">
    <property type="taxonomic scope" value="Bacteria"/>
</dbReference>
<keyword evidence="1" id="KW-0732">Signal</keyword>
<organism evidence="2 3">
    <name type="scientific">Allokutzneria albata</name>
    <name type="common">Kibdelosporangium albatum</name>
    <dbReference type="NCBI Taxonomy" id="211114"/>
    <lineage>
        <taxon>Bacteria</taxon>
        <taxon>Bacillati</taxon>
        <taxon>Actinomycetota</taxon>
        <taxon>Actinomycetes</taxon>
        <taxon>Pseudonocardiales</taxon>
        <taxon>Pseudonocardiaceae</taxon>
        <taxon>Allokutzneria</taxon>
    </lineage>
</organism>
<dbReference type="Proteomes" id="UP000183376">
    <property type="component" value="Chromosome I"/>
</dbReference>
<dbReference type="STRING" id="211114.SAMN04489726_0998"/>
<feature type="chain" id="PRO_5038893782" description="DUF3558 domain-containing protein" evidence="1">
    <location>
        <begin position="20"/>
        <end position="337"/>
    </location>
</feature>
<evidence type="ECO:0000256" key="1">
    <source>
        <dbReference type="SAM" id="SignalP"/>
    </source>
</evidence>
<evidence type="ECO:0008006" key="4">
    <source>
        <dbReference type="Google" id="ProtNLM"/>
    </source>
</evidence>
<sequence>MALAMLFVVMSSACSSVVAGVAEPSGSGASSGGAKDSQRTITLGDVRTVDVCGLTPVEALSSIGRVENRASISGVNSCQRTINIEVDAGSGQKRVVGVLDYTLTLTSPIESAEWLRKSYPTEFSQGRRGATTTYQGKTADGGCMRLANADQGQLQVVVKKRRPETQGDACATADAAFDAVLASVLSDTPIPRRPTVANSIVNLDPCALVTPEMVRASYTKELQASPQISVFSCAFGGPGRGMVLVKVAHMLVPGRLPLFPGTKVTTIAGRPATENLMGPRCVVELGHIATDPPADAELPYLESVHFHYTTQIDDSATACEQTTKLAAAVAAKLPPIS</sequence>
<keyword evidence="3" id="KW-1185">Reference proteome</keyword>
<dbReference type="AlphaFoldDB" id="A0A1G9S9R1"/>